<dbReference type="PANTHER" id="PTHR47506">
    <property type="entry name" value="TRANSCRIPTIONAL REGULATORY PROTEIN"/>
    <property type="match status" value="1"/>
</dbReference>
<dbReference type="InterPro" id="IPR009057">
    <property type="entry name" value="Homeodomain-like_sf"/>
</dbReference>
<keyword evidence="6" id="KW-0614">Plasmid</keyword>
<evidence type="ECO:0000256" key="2">
    <source>
        <dbReference type="ARBA" id="ARBA00023125"/>
    </source>
</evidence>
<keyword evidence="2 4" id="KW-0238">DNA-binding</keyword>
<evidence type="ECO:0000313" key="7">
    <source>
        <dbReference type="Proteomes" id="UP000185109"/>
    </source>
</evidence>
<feature type="domain" description="HTH tetR-type" evidence="5">
    <location>
        <begin position="9"/>
        <end position="69"/>
    </location>
</feature>
<evidence type="ECO:0000256" key="1">
    <source>
        <dbReference type="ARBA" id="ARBA00023015"/>
    </source>
</evidence>
<dbReference type="SUPFAM" id="SSF48498">
    <property type="entry name" value="Tetracyclin repressor-like, C-terminal domain"/>
    <property type="match status" value="1"/>
</dbReference>
<dbReference type="Proteomes" id="UP000185109">
    <property type="component" value="Plasmid pRsp8C3c"/>
</dbReference>
<dbReference type="Gene3D" id="1.10.10.60">
    <property type="entry name" value="Homeodomain-like"/>
    <property type="match status" value="1"/>
</dbReference>
<keyword evidence="1" id="KW-0805">Transcription regulation</keyword>
<dbReference type="AlphaFoldDB" id="A0A1L5PHW4"/>
<evidence type="ECO:0000256" key="4">
    <source>
        <dbReference type="PROSITE-ProRule" id="PRU00335"/>
    </source>
</evidence>
<sequence>MRITEEKKQQNREAIIAAASELFRQGGFDGIGVAQLMERAGLTHGGFYNHFPSKENLIVEATAHGFDTIVSRYVGFNASTILNVYLSREHRDNRGAGCLIAALSGDAARQTDETRAPFAEGIEKFIRLLEKDIAFKQNDGPGARAKAISALAQALGALVMSRACPDGAPLADEILEVARDACRLAIDQVGPERSTQ</sequence>
<gene>
    <name evidence="6" type="ORF">AM571_PC01806</name>
</gene>
<dbReference type="GO" id="GO:0003677">
    <property type="term" value="F:DNA binding"/>
    <property type="evidence" value="ECO:0007669"/>
    <property type="project" value="UniProtKB-UniRule"/>
</dbReference>
<keyword evidence="3" id="KW-0804">Transcription</keyword>
<dbReference type="Gene3D" id="1.10.357.10">
    <property type="entry name" value="Tetracycline Repressor, domain 2"/>
    <property type="match status" value="1"/>
</dbReference>
<dbReference type="RefSeq" id="WP_074065243.1">
    <property type="nucleotide sequence ID" value="NZ_CP017244.1"/>
</dbReference>
<evidence type="ECO:0000259" key="5">
    <source>
        <dbReference type="PROSITE" id="PS50977"/>
    </source>
</evidence>
<dbReference type="InterPro" id="IPR001647">
    <property type="entry name" value="HTH_TetR"/>
</dbReference>
<evidence type="ECO:0000256" key="3">
    <source>
        <dbReference type="ARBA" id="ARBA00023163"/>
    </source>
</evidence>
<dbReference type="SUPFAM" id="SSF46689">
    <property type="entry name" value="Homeodomain-like"/>
    <property type="match status" value="1"/>
</dbReference>
<reference evidence="6 7" key="1">
    <citation type="submission" date="2016-09" db="EMBL/GenBank/DDBJ databases">
        <title>The complete genome sequences of Rhizobium gallicum, symbiovars gallicum and phaseoli, symbionts associated to common bean (Phaseolus vulgaris).</title>
        <authorList>
            <person name="Bustos P."/>
            <person name="Santamaria R.I."/>
            <person name="Perez-Carrascal O.M."/>
            <person name="Juarez S."/>
            <person name="Lozano L."/>
            <person name="Martinez-Flores I."/>
            <person name="Martinez-Romero E."/>
            <person name="Cevallos M."/>
            <person name="Romero D."/>
            <person name="Davila G."/>
            <person name="Gonzalez V."/>
        </authorList>
    </citation>
    <scope>NUCLEOTIDE SEQUENCE [LARGE SCALE GENOMIC DNA]</scope>
    <source>
        <strain evidence="6 7">8C-3</strain>
        <plasmid evidence="7">Plasmid prsp8c3c</plasmid>
    </source>
</reference>
<name>A0A1L5PHW4_RHIET</name>
<dbReference type="Pfam" id="PF00440">
    <property type="entry name" value="TetR_N"/>
    <property type="match status" value="1"/>
</dbReference>
<accession>A0A1L5PHW4</accession>
<dbReference type="InterPro" id="IPR036271">
    <property type="entry name" value="Tet_transcr_reg_TetR-rel_C_sf"/>
</dbReference>
<organism evidence="6 7">
    <name type="scientific">Rhizobium etli 8C-3</name>
    <dbReference type="NCBI Taxonomy" id="538025"/>
    <lineage>
        <taxon>Bacteria</taxon>
        <taxon>Pseudomonadati</taxon>
        <taxon>Pseudomonadota</taxon>
        <taxon>Alphaproteobacteria</taxon>
        <taxon>Hyphomicrobiales</taxon>
        <taxon>Rhizobiaceae</taxon>
        <taxon>Rhizobium/Agrobacterium group</taxon>
        <taxon>Rhizobium</taxon>
    </lineage>
</organism>
<dbReference type="PRINTS" id="PR00455">
    <property type="entry name" value="HTHTETR"/>
</dbReference>
<proteinExistence type="predicted"/>
<protein>
    <submittedName>
        <fullName evidence="6">TetR family transcriptional regulator protein</fullName>
    </submittedName>
</protein>
<evidence type="ECO:0000313" key="6">
    <source>
        <dbReference type="EMBL" id="APO79536.1"/>
    </source>
</evidence>
<dbReference type="EMBL" id="CP017244">
    <property type="protein sequence ID" value="APO79536.1"/>
    <property type="molecule type" value="Genomic_DNA"/>
</dbReference>
<dbReference type="PANTHER" id="PTHR47506:SF7">
    <property type="entry name" value="TRANSCRIPTIONAL REGULATORY PROTEIN"/>
    <property type="match status" value="1"/>
</dbReference>
<dbReference type="PROSITE" id="PS50977">
    <property type="entry name" value="HTH_TETR_2"/>
    <property type="match status" value="1"/>
</dbReference>
<feature type="DNA-binding region" description="H-T-H motif" evidence="4">
    <location>
        <begin position="32"/>
        <end position="51"/>
    </location>
</feature>
<geneLocation type="plasmid" evidence="7">
    <name>prsp8c3c</name>
</geneLocation>